<proteinExistence type="predicted"/>
<organism evidence="1 2">
    <name type="scientific">Colwellia ponticola</name>
    <dbReference type="NCBI Taxonomy" id="2304625"/>
    <lineage>
        <taxon>Bacteria</taxon>
        <taxon>Pseudomonadati</taxon>
        <taxon>Pseudomonadota</taxon>
        <taxon>Gammaproteobacteria</taxon>
        <taxon>Alteromonadales</taxon>
        <taxon>Colwelliaceae</taxon>
        <taxon>Colwellia</taxon>
    </lineage>
</organism>
<dbReference type="EMBL" id="SZVP01000016">
    <property type="protein sequence ID" value="TMM42681.1"/>
    <property type="molecule type" value="Genomic_DNA"/>
</dbReference>
<comment type="caution">
    <text evidence="1">The sequence shown here is derived from an EMBL/GenBank/DDBJ whole genome shotgun (WGS) entry which is preliminary data.</text>
</comment>
<keyword evidence="2" id="KW-1185">Reference proteome</keyword>
<protein>
    <submittedName>
        <fullName evidence="1">Uncharacterized protein</fullName>
    </submittedName>
</protein>
<name>A0A8H2PLR2_9GAMM</name>
<evidence type="ECO:0000313" key="2">
    <source>
        <dbReference type="Proteomes" id="UP000307702"/>
    </source>
</evidence>
<dbReference type="AlphaFoldDB" id="A0A8H2PLR2"/>
<reference evidence="1 2" key="1">
    <citation type="submission" date="2019-05" db="EMBL/GenBank/DDBJ databases">
        <title>Colwellia ponticola sp. nov., isolated from seawater.</title>
        <authorList>
            <person name="Yoon J.-H."/>
        </authorList>
    </citation>
    <scope>NUCLEOTIDE SEQUENCE [LARGE SCALE GENOMIC DNA]</scope>
    <source>
        <strain evidence="1 2">OISW-25</strain>
    </source>
</reference>
<dbReference type="Proteomes" id="UP000307702">
    <property type="component" value="Unassembled WGS sequence"/>
</dbReference>
<dbReference type="OrthoDB" id="5769983at2"/>
<gene>
    <name evidence="1" type="ORF">FCS21_13670</name>
</gene>
<sequence length="137" mass="15533">MVTIGVSACSSTQKAEEQTPLVLVDPPIIVEPEQEQESVSPPINNGLIHLPVVDDAQIFAEFSDALPAIVNYFTRLTEAEIIDFYQQEFGSAYSQERKRDRLTLKYQKNDEKIRVVISPQNRKRQVDVMIESNTLLP</sequence>
<accession>A0A8H2PLR2</accession>
<evidence type="ECO:0000313" key="1">
    <source>
        <dbReference type="EMBL" id="TMM42681.1"/>
    </source>
</evidence>